<keyword evidence="8 12" id="KW-1015">Disulfide bond</keyword>
<feature type="domain" description="Cupin type-1" evidence="15">
    <location>
        <begin position="71"/>
        <end position="219"/>
    </location>
</feature>
<feature type="region of interest" description="Disordered" evidence="13">
    <location>
        <begin position="231"/>
        <end position="269"/>
    </location>
</feature>
<evidence type="ECO:0000313" key="17">
    <source>
        <dbReference type="Proteomes" id="UP000006591"/>
    </source>
</evidence>
<keyword evidence="5" id="KW-0964">Secreted</keyword>
<evidence type="ECO:0000256" key="10">
    <source>
        <dbReference type="PIRSR" id="PIRSR601929-1"/>
    </source>
</evidence>
<evidence type="ECO:0000256" key="2">
    <source>
        <dbReference type="ARBA" id="ARBA00007456"/>
    </source>
</evidence>
<evidence type="ECO:0000256" key="6">
    <source>
        <dbReference type="ARBA" id="ARBA00022723"/>
    </source>
</evidence>
<dbReference type="GO" id="GO:0048046">
    <property type="term" value="C:apoplast"/>
    <property type="evidence" value="ECO:0007669"/>
    <property type="project" value="UniProtKB-SubCell"/>
</dbReference>
<keyword evidence="4" id="KW-0052">Apoplast</keyword>
<feature type="binding site" evidence="10">
    <location>
        <position position="126"/>
    </location>
    <ligand>
        <name>oxalate</name>
        <dbReference type="ChEBI" id="CHEBI:30623"/>
    </ligand>
</feature>
<evidence type="ECO:0000256" key="9">
    <source>
        <dbReference type="ARBA" id="ARBA00023211"/>
    </source>
</evidence>
<name>A0A0E0GV66_ORYNI</name>
<dbReference type="SUPFAM" id="SSF51182">
    <property type="entry name" value="RmlC-like cupins"/>
    <property type="match status" value="2"/>
</dbReference>
<evidence type="ECO:0000256" key="12">
    <source>
        <dbReference type="PIRSR" id="PIRSR601929-3"/>
    </source>
</evidence>
<feature type="binding site" evidence="11">
    <location>
        <position position="165"/>
    </location>
    <ligand>
        <name>Mn(2+)</name>
        <dbReference type="ChEBI" id="CHEBI:29035"/>
    </ligand>
</feature>
<dbReference type="OMA" id="FISKTIM"/>
<dbReference type="InterPro" id="IPR019780">
    <property type="entry name" value="Germin_Mn-BS"/>
</dbReference>
<comment type="similarity">
    <text evidence="2">Belongs to the germin family.</text>
</comment>
<feature type="signal peptide" evidence="14">
    <location>
        <begin position="1"/>
        <end position="29"/>
    </location>
</feature>
<dbReference type="Gramene" id="ONIVA03G39380.1">
    <property type="protein sequence ID" value="ONIVA03G39380.1"/>
    <property type="gene ID" value="ONIVA03G39380"/>
</dbReference>
<dbReference type="SMART" id="SM00835">
    <property type="entry name" value="Cupin_1"/>
    <property type="match status" value="2"/>
</dbReference>
<feature type="binding site" evidence="11">
    <location>
        <position position="119"/>
    </location>
    <ligand>
        <name>Mn(2+)</name>
        <dbReference type="ChEBI" id="CHEBI:29035"/>
    </ligand>
</feature>
<feature type="domain" description="Cupin type-1" evidence="15">
    <location>
        <begin position="341"/>
        <end position="489"/>
    </location>
</feature>
<dbReference type="AlphaFoldDB" id="A0A0E0GV66"/>
<feature type="binding site" evidence="11">
    <location>
        <position position="126"/>
    </location>
    <ligand>
        <name>Mn(2+)</name>
        <dbReference type="ChEBI" id="CHEBI:29035"/>
    </ligand>
</feature>
<dbReference type="PROSITE" id="PS00725">
    <property type="entry name" value="GERMIN"/>
    <property type="match status" value="2"/>
</dbReference>
<evidence type="ECO:0000256" key="4">
    <source>
        <dbReference type="ARBA" id="ARBA00022523"/>
    </source>
</evidence>
<feature type="binding site" evidence="10">
    <location>
        <position position="121"/>
    </location>
    <ligand>
        <name>oxalate</name>
        <dbReference type="ChEBI" id="CHEBI:30623"/>
    </ligand>
</feature>
<keyword evidence="6 10" id="KW-0479">Metal-binding</keyword>
<dbReference type="FunFam" id="2.60.120.10:FF:000005">
    <property type="entry name" value="Germin-like protein subfamily 1 member 8"/>
    <property type="match status" value="2"/>
</dbReference>
<dbReference type="CDD" id="cd02241">
    <property type="entry name" value="cupin_OxOx"/>
    <property type="match status" value="2"/>
</dbReference>
<accession>A0A0E0GV66</accession>
<evidence type="ECO:0000256" key="11">
    <source>
        <dbReference type="PIRSR" id="PIRSR601929-2"/>
    </source>
</evidence>
<dbReference type="GO" id="GO:0030145">
    <property type="term" value="F:manganese ion binding"/>
    <property type="evidence" value="ECO:0007669"/>
    <property type="project" value="InterPro"/>
</dbReference>
<evidence type="ECO:0000256" key="5">
    <source>
        <dbReference type="ARBA" id="ARBA00022525"/>
    </source>
</evidence>
<evidence type="ECO:0000259" key="15">
    <source>
        <dbReference type="SMART" id="SM00835"/>
    </source>
</evidence>
<reference evidence="16" key="1">
    <citation type="submission" date="2015-04" db="UniProtKB">
        <authorList>
            <consortium name="EnsemblPlants"/>
        </authorList>
    </citation>
    <scope>IDENTIFICATION</scope>
    <source>
        <strain evidence="16">SL10</strain>
    </source>
</reference>
<reference evidence="16" key="2">
    <citation type="submission" date="2018-04" db="EMBL/GenBank/DDBJ databases">
        <title>OnivRS2 (Oryza nivara Reference Sequence Version 2).</title>
        <authorList>
            <person name="Zhang J."/>
            <person name="Kudrna D."/>
            <person name="Lee S."/>
            <person name="Talag J."/>
            <person name="Rajasekar S."/>
            <person name="Welchert J."/>
            <person name="Hsing Y.-I."/>
            <person name="Wing R.A."/>
        </authorList>
    </citation>
    <scope>NUCLEOTIDE SEQUENCE [LARGE SCALE GENOMIC DNA]</scope>
    <source>
        <strain evidence="16">SL10</strain>
    </source>
</reference>
<dbReference type="STRING" id="4536.A0A0E0GV66"/>
<sequence>MECTGNMSAAPLLVLTVAVLAVLASTCAADPEPIQDFCVAVPRAGGEASPAYPGFPCKPVSAVVSDDFFFAGLAAAGSTDNPFGASLKPGNVEAFPALNTLGVAINRVDLAPGGVNPLHSHPRAAELVHVITGRMLVGFVSTAGKYYSKVVGEGETFAIPRGLMHFQYNPGNASARAMTVFNSQLPGVVPAATALFGADPEIPDAVLAKSFQVDAEIIKLLKSKFKNPGWPEPAAASPAQGTTATQKSCTGSGSATQVETSTASTAHTGAMSRTSSAPLLVLSAALAVLASTCIADPEPVQDFCVAVVPRAGDAAAAACPAYPGFPCKPASTVVSDDFFFAGLAVASDTDNRFGFNVTAANAETFPGLNTLGVSIGRVDLAPGGVNPLHSHPRATELIHVVAGRVLAGFVSTAGEFYSKVLGEGETFVVPRGMIHFQYNVGGVAAQVITAFNSQMPGVVAAGPTLFGSDPEIPDAVLAKSFQVDAKIIKLLKSKF</sequence>
<evidence type="ECO:0000256" key="8">
    <source>
        <dbReference type="ARBA" id="ARBA00023157"/>
    </source>
</evidence>
<dbReference type="PRINTS" id="PR00325">
    <property type="entry name" value="GERMIN"/>
</dbReference>
<dbReference type="InterPro" id="IPR014710">
    <property type="entry name" value="RmlC-like_jellyroll"/>
</dbReference>
<organism evidence="16">
    <name type="scientific">Oryza nivara</name>
    <name type="common">Indian wild rice</name>
    <name type="synonym">Oryza sativa f. spontanea</name>
    <dbReference type="NCBI Taxonomy" id="4536"/>
    <lineage>
        <taxon>Eukaryota</taxon>
        <taxon>Viridiplantae</taxon>
        <taxon>Streptophyta</taxon>
        <taxon>Embryophyta</taxon>
        <taxon>Tracheophyta</taxon>
        <taxon>Spermatophyta</taxon>
        <taxon>Magnoliopsida</taxon>
        <taxon>Liliopsida</taxon>
        <taxon>Poales</taxon>
        <taxon>Poaceae</taxon>
        <taxon>BOP clade</taxon>
        <taxon>Oryzoideae</taxon>
        <taxon>Oryzeae</taxon>
        <taxon>Oryzinae</taxon>
        <taxon>Oryza</taxon>
    </lineage>
</organism>
<feature type="binding site" evidence="10">
    <location>
        <position position="106"/>
    </location>
    <ligand>
        <name>oxalate</name>
        <dbReference type="ChEBI" id="CHEBI:30623"/>
    </ligand>
</feature>
<keyword evidence="17" id="KW-1185">Reference proteome</keyword>
<feature type="disulfide bond" evidence="12">
    <location>
        <begin position="38"/>
        <end position="57"/>
    </location>
</feature>
<evidence type="ECO:0000256" key="7">
    <source>
        <dbReference type="ARBA" id="ARBA00022729"/>
    </source>
</evidence>
<evidence type="ECO:0000256" key="14">
    <source>
        <dbReference type="SAM" id="SignalP"/>
    </source>
</evidence>
<dbReference type="InterPro" id="IPR006045">
    <property type="entry name" value="Cupin_1"/>
</dbReference>
<dbReference type="Proteomes" id="UP000006591">
    <property type="component" value="Chromosome 3"/>
</dbReference>
<keyword evidence="9 10" id="KW-0464">Manganese</keyword>
<protein>
    <recommendedName>
        <fullName evidence="15">Cupin type-1 domain-containing protein</fullName>
    </recommendedName>
</protein>
<keyword evidence="7 14" id="KW-0732">Signal</keyword>
<feature type="binding site" evidence="11">
    <location>
        <position position="121"/>
    </location>
    <ligand>
        <name>Mn(2+)</name>
        <dbReference type="ChEBI" id="CHEBI:29035"/>
    </ligand>
</feature>
<dbReference type="Gene3D" id="2.60.120.10">
    <property type="entry name" value="Jelly Rolls"/>
    <property type="match status" value="2"/>
</dbReference>
<dbReference type="PANTHER" id="PTHR31238">
    <property type="entry name" value="GERMIN-LIKE PROTEIN SUBFAMILY 3 MEMBER 3"/>
    <property type="match status" value="1"/>
</dbReference>
<feature type="chain" id="PRO_5002360752" description="Cupin type-1 domain-containing protein" evidence="14">
    <location>
        <begin position="30"/>
        <end position="495"/>
    </location>
</feature>
<comment type="subcellular location">
    <subcellularLocation>
        <location evidence="1">Secreted</location>
        <location evidence="1">Extracellular space</location>
        <location evidence="1">Apoplast</location>
    </subcellularLocation>
</comment>
<feature type="compositionally biased region" description="Polar residues" evidence="13">
    <location>
        <begin position="239"/>
        <end position="269"/>
    </location>
</feature>
<dbReference type="EnsemblPlants" id="ONIVA03G39380.1">
    <property type="protein sequence ID" value="ONIVA03G39380.1"/>
    <property type="gene ID" value="ONIVA03G39380"/>
</dbReference>
<evidence type="ECO:0000256" key="13">
    <source>
        <dbReference type="SAM" id="MobiDB-lite"/>
    </source>
</evidence>
<evidence type="ECO:0000256" key="3">
    <source>
        <dbReference type="ARBA" id="ARBA00011268"/>
    </source>
</evidence>
<dbReference type="eggNOG" id="ENOG502QSRM">
    <property type="taxonomic scope" value="Eukaryota"/>
</dbReference>
<dbReference type="InterPro" id="IPR011051">
    <property type="entry name" value="RmlC_Cupin_sf"/>
</dbReference>
<feature type="binding site" evidence="10">
    <location>
        <position position="116"/>
    </location>
    <ligand>
        <name>oxalate</name>
        <dbReference type="ChEBI" id="CHEBI:30623"/>
    </ligand>
</feature>
<dbReference type="HOGENOM" id="CLU_551393_0_0_1"/>
<dbReference type="InterPro" id="IPR001929">
    <property type="entry name" value="Germin"/>
</dbReference>
<dbReference type="Pfam" id="PF00190">
    <property type="entry name" value="Cupin_1"/>
    <property type="match status" value="2"/>
</dbReference>
<evidence type="ECO:0000256" key="1">
    <source>
        <dbReference type="ARBA" id="ARBA00004271"/>
    </source>
</evidence>
<comment type="subunit">
    <text evidence="3">Oligomer (believed to be a pentamer but probably hexamer).</text>
</comment>
<proteinExistence type="inferred from homology"/>
<evidence type="ECO:0000313" key="16">
    <source>
        <dbReference type="EnsemblPlants" id="ONIVA03G39380.1"/>
    </source>
</evidence>